<reference evidence="4 5" key="1">
    <citation type="submission" date="2019-07" db="EMBL/GenBank/DDBJ databases">
        <title>Whole genome shotgun sequence of Reyranella soli NBRC 108950.</title>
        <authorList>
            <person name="Hosoyama A."/>
            <person name="Uohara A."/>
            <person name="Ohji S."/>
            <person name="Ichikawa N."/>
        </authorList>
    </citation>
    <scope>NUCLEOTIDE SEQUENCE [LARGE SCALE GENOMIC DNA]</scope>
    <source>
        <strain evidence="4 5">NBRC 108950</strain>
    </source>
</reference>
<name>A0A512NPH8_9HYPH</name>
<dbReference type="PANTHER" id="PTHR30137">
    <property type="entry name" value="LUCIFERASE-LIKE MONOOXYGENASE"/>
    <property type="match status" value="1"/>
</dbReference>
<dbReference type="Proteomes" id="UP000321058">
    <property type="component" value="Unassembled WGS sequence"/>
</dbReference>
<sequence length="342" mass="37858">MGKPPLRLGVAYDFRNPPESGLSNPALYAAIMDQVAWLDGLGLDLVWFTEHHFVDDGYLPSWIPVAAAMAARTRRVRFSCDVCLLPFNHPLRLAEDLAVLDNISNGRVEIGVGMGYAPHEFRGFGLPVSRRVSLTDEGLDVLKRAFTGEKFSYTGKRYDFADVKITPGYVQPGGPPLWVAAMSEAGALRAARVGANLLPQGPRRQSLDPWLAKLAAEGRDPDSHRIGIIKSCLVTDDRERDWGKVRVAERRRMDIYHRFREEAGGHGGVQGIAEADRIPQTWVVGDVEHCVSELAAFIREYGLTDIVTWAVPPGLTPDDTNASLERFARDVAPRLREMFNAA</sequence>
<dbReference type="SUPFAM" id="SSF51679">
    <property type="entry name" value="Bacterial luciferase-like"/>
    <property type="match status" value="1"/>
</dbReference>
<dbReference type="EMBL" id="BKAJ01000185">
    <property type="protein sequence ID" value="GEP60846.1"/>
    <property type="molecule type" value="Genomic_DNA"/>
</dbReference>
<proteinExistence type="predicted"/>
<dbReference type="InterPro" id="IPR036661">
    <property type="entry name" value="Luciferase-like_sf"/>
</dbReference>
<dbReference type="AlphaFoldDB" id="A0A512NPH8"/>
<dbReference type="GO" id="GO:0005829">
    <property type="term" value="C:cytosol"/>
    <property type="evidence" value="ECO:0007669"/>
    <property type="project" value="TreeGrafter"/>
</dbReference>
<gene>
    <name evidence="4" type="ORF">RSO01_80120</name>
</gene>
<dbReference type="InterPro" id="IPR050766">
    <property type="entry name" value="Bact_Lucif_Oxidored"/>
</dbReference>
<dbReference type="GO" id="GO:0016705">
    <property type="term" value="F:oxidoreductase activity, acting on paired donors, with incorporation or reduction of molecular oxygen"/>
    <property type="evidence" value="ECO:0007669"/>
    <property type="project" value="InterPro"/>
</dbReference>
<comment type="caution">
    <text evidence="4">The sequence shown here is derived from an EMBL/GenBank/DDBJ whole genome shotgun (WGS) entry which is preliminary data.</text>
</comment>
<evidence type="ECO:0000313" key="5">
    <source>
        <dbReference type="Proteomes" id="UP000321058"/>
    </source>
</evidence>
<keyword evidence="1" id="KW-0560">Oxidoreductase</keyword>
<protein>
    <recommendedName>
        <fullName evidence="3">Luciferase-like domain-containing protein</fullName>
    </recommendedName>
</protein>
<accession>A0A512NPH8</accession>
<dbReference type="PANTHER" id="PTHR30137:SF8">
    <property type="entry name" value="BLR5498 PROTEIN"/>
    <property type="match status" value="1"/>
</dbReference>
<dbReference type="InterPro" id="IPR011251">
    <property type="entry name" value="Luciferase-like_dom"/>
</dbReference>
<dbReference type="GO" id="GO:0004497">
    <property type="term" value="F:monooxygenase activity"/>
    <property type="evidence" value="ECO:0007669"/>
    <property type="project" value="UniProtKB-KW"/>
</dbReference>
<evidence type="ECO:0000259" key="3">
    <source>
        <dbReference type="Pfam" id="PF00296"/>
    </source>
</evidence>
<evidence type="ECO:0000256" key="2">
    <source>
        <dbReference type="ARBA" id="ARBA00023033"/>
    </source>
</evidence>
<dbReference type="RefSeq" id="WP_147156174.1">
    <property type="nucleotide sequence ID" value="NZ_BKAJ01000185.1"/>
</dbReference>
<keyword evidence="2" id="KW-0503">Monooxygenase</keyword>
<keyword evidence="5" id="KW-1185">Reference proteome</keyword>
<evidence type="ECO:0000256" key="1">
    <source>
        <dbReference type="ARBA" id="ARBA00023002"/>
    </source>
</evidence>
<dbReference type="Gene3D" id="3.20.20.30">
    <property type="entry name" value="Luciferase-like domain"/>
    <property type="match status" value="1"/>
</dbReference>
<feature type="domain" description="Luciferase-like" evidence="3">
    <location>
        <begin position="9"/>
        <end position="303"/>
    </location>
</feature>
<evidence type="ECO:0000313" key="4">
    <source>
        <dbReference type="EMBL" id="GEP60846.1"/>
    </source>
</evidence>
<dbReference type="OrthoDB" id="9780518at2"/>
<organism evidence="4 5">
    <name type="scientific">Reyranella soli</name>
    <dbReference type="NCBI Taxonomy" id="1230389"/>
    <lineage>
        <taxon>Bacteria</taxon>
        <taxon>Pseudomonadati</taxon>
        <taxon>Pseudomonadota</taxon>
        <taxon>Alphaproteobacteria</taxon>
        <taxon>Hyphomicrobiales</taxon>
        <taxon>Reyranellaceae</taxon>
        <taxon>Reyranella</taxon>
    </lineage>
</organism>
<dbReference type="Pfam" id="PF00296">
    <property type="entry name" value="Bac_luciferase"/>
    <property type="match status" value="1"/>
</dbReference>